<evidence type="ECO:0000313" key="3">
    <source>
        <dbReference type="Proteomes" id="UP000630923"/>
    </source>
</evidence>
<evidence type="ECO:0000313" key="2">
    <source>
        <dbReference type="EMBL" id="GHF21161.1"/>
    </source>
</evidence>
<dbReference type="RefSeq" id="WP_191251422.1">
    <property type="nucleotide sequence ID" value="NZ_BNCI01000001.1"/>
</dbReference>
<dbReference type="Proteomes" id="UP000630923">
    <property type="component" value="Unassembled WGS sequence"/>
</dbReference>
<feature type="transmembrane region" description="Helical" evidence="1">
    <location>
        <begin position="295"/>
        <end position="315"/>
    </location>
</feature>
<feature type="transmembrane region" description="Helical" evidence="1">
    <location>
        <begin position="261"/>
        <end position="283"/>
    </location>
</feature>
<keyword evidence="1" id="KW-0812">Transmembrane</keyword>
<protein>
    <submittedName>
        <fullName evidence="2">DUF389 domain-containing protein</fullName>
    </submittedName>
</protein>
<dbReference type="EMBL" id="BNCI01000001">
    <property type="protein sequence ID" value="GHF21161.1"/>
    <property type="molecule type" value="Genomic_DNA"/>
</dbReference>
<dbReference type="PANTHER" id="PTHR20992">
    <property type="entry name" value="AT15442P-RELATED"/>
    <property type="match status" value="1"/>
</dbReference>
<keyword evidence="1" id="KW-1133">Transmembrane helix</keyword>
<feature type="transmembrane region" description="Helical" evidence="1">
    <location>
        <begin position="163"/>
        <end position="186"/>
    </location>
</feature>
<dbReference type="Pfam" id="PF04087">
    <property type="entry name" value="DUF389"/>
    <property type="match status" value="1"/>
</dbReference>
<organism evidence="2 3">
    <name type="scientific">Kordiimonas sediminis</name>
    <dbReference type="NCBI Taxonomy" id="1735581"/>
    <lineage>
        <taxon>Bacteria</taxon>
        <taxon>Pseudomonadati</taxon>
        <taxon>Pseudomonadota</taxon>
        <taxon>Alphaproteobacteria</taxon>
        <taxon>Kordiimonadales</taxon>
        <taxon>Kordiimonadaceae</taxon>
        <taxon>Kordiimonas</taxon>
    </lineage>
</organism>
<comment type="caution">
    <text evidence="2">The sequence shown here is derived from an EMBL/GenBank/DDBJ whole genome shotgun (WGS) entry which is preliminary data.</text>
</comment>
<accession>A0A919E7I7</accession>
<feature type="transmembrane region" description="Helical" evidence="1">
    <location>
        <begin position="198"/>
        <end position="220"/>
    </location>
</feature>
<keyword evidence="1" id="KW-0472">Membrane</keyword>
<dbReference type="AlphaFoldDB" id="A0A919E7I7"/>
<keyword evidence="3" id="KW-1185">Reference proteome</keyword>
<sequence length="317" mass="33888">MPLKMLQISAPVAAEAKLKQLAREYECLSFHKGVTLEDDHAMFFILTTPKRRQKLIDKLQEILSYSSQTRISIMPVDATLPAPDARGAADTREELMHKMDIGANTDGTFLTLAALSTVVALIGLMQDNVAVVVGAMVIAPLLGPNLAFAFGTSLGDTSLMRRALVTALNGLIMSIIFASLTGYIWGEVPESIELMSRTYVGLDGVILAAASGVAGVLSLTSGLSMTLVGVMVAVALLPPAATFGFMLGVGELGLAFGAFKLLAVNIVSVNLAGLLVFLAKGFRPRLWFERRMARSYVLTGIVFWSLCLLVLVGLIRQ</sequence>
<feature type="transmembrane region" description="Helical" evidence="1">
    <location>
        <begin position="107"/>
        <end position="125"/>
    </location>
</feature>
<evidence type="ECO:0000256" key="1">
    <source>
        <dbReference type="SAM" id="Phobius"/>
    </source>
</evidence>
<dbReference type="PANTHER" id="PTHR20992:SF9">
    <property type="entry name" value="AT15442P-RELATED"/>
    <property type="match status" value="1"/>
</dbReference>
<gene>
    <name evidence="2" type="ORF">GCM10017044_15130</name>
</gene>
<reference evidence="2" key="2">
    <citation type="submission" date="2020-09" db="EMBL/GenBank/DDBJ databases">
        <authorList>
            <person name="Sun Q."/>
            <person name="Kim S."/>
        </authorList>
    </citation>
    <scope>NUCLEOTIDE SEQUENCE</scope>
    <source>
        <strain evidence="2">KCTC 42590</strain>
    </source>
</reference>
<reference evidence="2" key="1">
    <citation type="journal article" date="2014" name="Int. J. Syst. Evol. Microbiol.">
        <title>Complete genome sequence of Corynebacterium casei LMG S-19264T (=DSM 44701T), isolated from a smear-ripened cheese.</title>
        <authorList>
            <consortium name="US DOE Joint Genome Institute (JGI-PGF)"/>
            <person name="Walter F."/>
            <person name="Albersmeier A."/>
            <person name="Kalinowski J."/>
            <person name="Ruckert C."/>
        </authorList>
    </citation>
    <scope>NUCLEOTIDE SEQUENCE</scope>
    <source>
        <strain evidence="2">KCTC 42590</strain>
    </source>
</reference>
<feature type="transmembrane region" description="Helical" evidence="1">
    <location>
        <begin position="131"/>
        <end position="151"/>
    </location>
</feature>
<dbReference type="InterPro" id="IPR005240">
    <property type="entry name" value="DUF389"/>
</dbReference>
<name>A0A919E7I7_9PROT</name>
<proteinExistence type="predicted"/>
<feature type="transmembrane region" description="Helical" evidence="1">
    <location>
        <begin position="227"/>
        <end position="249"/>
    </location>
</feature>
<dbReference type="NCBIfam" id="TIGR00341">
    <property type="entry name" value="TIGR00341 family protein"/>
    <property type="match status" value="1"/>
</dbReference>